<comment type="similarity">
    <text evidence="1">Belongs to the metallo-dependent hydrolases superfamily. TatD-type hydrolase family.</text>
</comment>
<feature type="binding site" evidence="3">
    <location>
        <position position="122"/>
    </location>
    <ligand>
        <name>a divalent metal cation</name>
        <dbReference type="ChEBI" id="CHEBI:60240"/>
        <label>2</label>
    </ligand>
</feature>
<dbReference type="KEGG" id="smag:AN936_05015"/>
<feature type="binding site" evidence="3">
    <location>
        <position position="5"/>
    </location>
    <ligand>
        <name>a divalent metal cation</name>
        <dbReference type="ChEBI" id="CHEBI:60240"/>
        <label>1</label>
    </ligand>
</feature>
<dbReference type="InterPro" id="IPR049677">
    <property type="entry name" value="QatD"/>
</dbReference>
<reference evidence="4 5" key="1">
    <citation type="journal article" date="2015" name="Genome Announc.">
        <title>Complete Genome Sequence of Polypropylene Glycol- and Polyethylene Glycol-Degrading Sphingopyxis macrogoltabida Strain EY-1.</title>
        <authorList>
            <person name="Ohtsubo Y."/>
            <person name="Nagata Y."/>
            <person name="Numata M."/>
            <person name="Tsuchikane K."/>
            <person name="Hosoyama A."/>
            <person name="Yamazoe A."/>
            <person name="Tsuda M."/>
            <person name="Fujita N."/>
            <person name="Kawai F."/>
        </authorList>
    </citation>
    <scope>NUCLEOTIDE SEQUENCE [LARGE SCALE GENOMIC DNA]</scope>
    <source>
        <strain evidence="4 5">EY-1</strain>
    </source>
</reference>
<dbReference type="PATRIC" id="fig|33050.5.peg.1034"/>
<dbReference type="InterPro" id="IPR032466">
    <property type="entry name" value="Metal_Hydrolase"/>
</dbReference>
<feature type="binding site" evidence="3">
    <location>
        <position position="194"/>
    </location>
    <ligand>
        <name>a divalent metal cation</name>
        <dbReference type="ChEBI" id="CHEBI:60240"/>
        <label>1</label>
    </ligand>
</feature>
<evidence type="ECO:0000256" key="2">
    <source>
        <dbReference type="ARBA" id="ARBA00022801"/>
    </source>
</evidence>
<dbReference type="RefSeq" id="WP_084758182.1">
    <property type="nucleotide sequence ID" value="NZ_CP012700.1"/>
</dbReference>
<dbReference type="GO" id="GO:0046872">
    <property type="term" value="F:metal ion binding"/>
    <property type="evidence" value="ECO:0007669"/>
    <property type="project" value="UniProtKB-KW"/>
</dbReference>
<dbReference type="CDD" id="cd01310">
    <property type="entry name" value="TatD_DNAse"/>
    <property type="match status" value="1"/>
</dbReference>
<dbReference type="Gene3D" id="3.20.20.140">
    <property type="entry name" value="Metal-dependent hydrolases"/>
    <property type="match status" value="1"/>
</dbReference>
<dbReference type="InterPro" id="IPR001130">
    <property type="entry name" value="TatD-like"/>
</dbReference>
<evidence type="ECO:0000313" key="4">
    <source>
        <dbReference type="EMBL" id="ALH79742.1"/>
    </source>
</evidence>
<dbReference type="Pfam" id="PF01026">
    <property type="entry name" value="TatD_DNase"/>
    <property type="match status" value="1"/>
</dbReference>
<protein>
    <submittedName>
        <fullName evidence="4">Hydrolase TatD</fullName>
    </submittedName>
</protein>
<dbReference type="PANTHER" id="PTHR46124">
    <property type="entry name" value="D-AMINOACYL-TRNA DEACYLASE"/>
    <property type="match status" value="1"/>
</dbReference>
<feature type="binding site" evidence="3">
    <location>
        <position position="146"/>
    </location>
    <ligand>
        <name>a divalent metal cation</name>
        <dbReference type="ChEBI" id="CHEBI:60240"/>
        <label>2</label>
    </ligand>
</feature>
<dbReference type="PIRSF" id="PIRSF005902">
    <property type="entry name" value="DNase_TatD"/>
    <property type="match status" value="1"/>
</dbReference>
<dbReference type="SUPFAM" id="SSF51556">
    <property type="entry name" value="Metallo-dependent hydrolases"/>
    <property type="match status" value="1"/>
</dbReference>
<evidence type="ECO:0000313" key="5">
    <source>
        <dbReference type="Proteomes" id="UP000058074"/>
    </source>
</evidence>
<dbReference type="NCBIfam" id="NF041926">
    <property type="entry name" value="QatD"/>
    <property type="match status" value="1"/>
</dbReference>
<keyword evidence="2 4" id="KW-0378">Hydrolase</keyword>
<proteinExistence type="inferred from homology"/>
<dbReference type="PANTHER" id="PTHR46124:SF2">
    <property type="entry name" value="D-AMINOACYL-TRNA DEACYLASE"/>
    <property type="match status" value="1"/>
</dbReference>
<dbReference type="Proteomes" id="UP000058074">
    <property type="component" value="Chromosome"/>
</dbReference>
<dbReference type="GO" id="GO:0016788">
    <property type="term" value="F:hydrolase activity, acting on ester bonds"/>
    <property type="evidence" value="ECO:0007669"/>
    <property type="project" value="InterPro"/>
</dbReference>
<organism evidence="4 5">
    <name type="scientific">Sphingopyxis macrogoltabida</name>
    <name type="common">Sphingomonas macrogoltabidus</name>
    <dbReference type="NCBI Taxonomy" id="33050"/>
    <lineage>
        <taxon>Bacteria</taxon>
        <taxon>Pseudomonadati</taxon>
        <taxon>Pseudomonadota</taxon>
        <taxon>Alphaproteobacteria</taxon>
        <taxon>Sphingomonadales</taxon>
        <taxon>Sphingomonadaceae</taxon>
        <taxon>Sphingopyxis</taxon>
    </lineage>
</organism>
<keyword evidence="3" id="KW-0479">Metal-binding</keyword>
<dbReference type="PROSITE" id="PS01091">
    <property type="entry name" value="TATD_3"/>
    <property type="match status" value="1"/>
</dbReference>
<feature type="binding site" evidence="3">
    <location>
        <position position="7"/>
    </location>
    <ligand>
        <name>a divalent metal cation</name>
        <dbReference type="ChEBI" id="CHEBI:60240"/>
        <label>1</label>
    </ligand>
</feature>
<accession>A0A0N9U3Z2</accession>
<gene>
    <name evidence="4" type="ORF">AN936_05015</name>
</gene>
<name>A0A0N9U3Z2_SPHMC</name>
<dbReference type="OrthoDB" id="9810005at2"/>
<feature type="binding site" evidence="3">
    <location>
        <position position="84"/>
    </location>
    <ligand>
        <name>a divalent metal cation</name>
        <dbReference type="ChEBI" id="CHEBI:60240"/>
        <label>1</label>
    </ligand>
</feature>
<evidence type="ECO:0000256" key="3">
    <source>
        <dbReference type="PIRSR" id="PIRSR005902-1"/>
    </source>
</evidence>
<sequence length="256" mass="28152">MIDFHCHIDLYPDPLAVLDEVDARGTYVLAVTTTPKAWRGTKKLVGDRQRVRVALGLHPELVAQRYQEVPLLCGLLPEAPYVGEIGIDGSPPHRGSLDLQKSVFDRILAECATHGGRVMTIHSRGAATAVLDALERQPDAGVPILHWFSGTMRELERAVQLGCWFSIGPAMLRSRKGRELAAAMPLDRLLTETDAPFARDGENPLMPWQAYDCLGELETISNLGMGALALQIKRNLKRLGQYKQSPRLTKSAPLSG</sequence>
<evidence type="ECO:0000256" key="1">
    <source>
        <dbReference type="ARBA" id="ARBA00009275"/>
    </source>
</evidence>
<dbReference type="AlphaFoldDB" id="A0A0N9U3Z2"/>
<dbReference type="InterPro" id="IPR018228">
    <property type="entry name" value="DNase_TatD-rel_CS"/>
</dbReference>
<dbReference type="EMBL" id="CP012700">
    <property type="protein sequence ID" value="ALH79742.1"/>
    <property type="molecule type" value="Genomic_DNA"/>
</dbReference>